<sequence>MQHSLQKKTAKGAAAKAAALVFLALLAAPFSYYAAVFGIDGLGGGPQRDSYLFVPGAAWSNAAISLHMLIGAALPVLAPLQLGLGLSGRLPALHRWLGRLLILAACVTAAGGLAFTAWQGTIGGWPMDTGFSVYGLLLLAAALQTARLARQGQTARHRRWALRLLVLAMGSWLYRVQYGLWALATGGAASNPQFTGGFDLFMNAGFYLPWLLLLELILRRRPSAP</sequence>
<feature type="transmembrane region" description="Helical" evidence="1">
    <location>
        <begin position="161"/>
        <end position="180"/>
    </location>
</feature>
<proteinExistence type="predicted"/>
<dbReference type="EMBL" id="CYSR01000030">
    <property type="protein sequence ID" value="CUI00831.1"/>
    <property type="molecule type" value="Genomic_DNA"/>
</dbReference>
<feature type="transmembrane region" description="Helical" evidence="1">
    <location>
        <begin position="96"/>
        <end position="119"/>
    </location>
</feature>
<evidence type="ECO:0000256" key="1">
    <source>
        <dbReference type="SAM" id="Phobius"/>
    </source>
</evidence>
<keyword evidence="1" id="KW-0472">Membrane</keyword>
<protein>
    <recommendedName>
        <fullName evidence="5">Membrane protein (DUF2306)</fullName>
    </recommendedName>
</protein>
<evidence type="ECO:0008006" key="5">
    <source>
        <dbReference type="Google" id="ProtNLM"/>
    </source>
</evidence>
<feature type="transmembrane region" description="Helical" evidence="1">
    <location>
        <begin position="200"/>
        <end position="218"/>
    </location>
</feature>
<feature type="transmembrane region" description="Helical" evidence="1">
    <location>
        <begin position="62"/>
        <end position="84"/>
    </location>
</feature>
<evidence type="ECO:0000256" key="2">
    <source>
        <dbReference type="SAM" id="SignalP"/>
    </source>
</evidence>
<gene>
    <name evidence="3" type="ORF">PHA8399_02968</name>
</gene>
<keyword evidence="2" id="KW-0732">Signal</keyword>
<dbReference type="STRING" id="1396826.PHA8399_02968"/>
<organism evidence="3 4">
    <name type="scientific">Leisingera aquaemixtae</name>
    <dbReference type="NCBI Taxonomy" id="1396826"/>
    <lineage>
        <taxon>Bacteria</taxon>
        <taxon>Pseudomonadati</taxon>
        <taxon>Pseudomonadota</taxon>
        <taxon>Alphaproteobacteria</taxon>
        <taxon>Rhodobacterales</taxon>
        <taxon>Roseobacteraceae</taxon>
        <taxon>Leisingera</taxon>
    </lineage>
</organism>
<reference evidence="3 4" key="1">
    <citation type="submission" date="2015-09" db="EMBL/GenBank/DDBJ databases">
        <authorList>
            <consortium name="Swine Surveillance"/>
        </authorList>
    </citation>
    <scope>NUCLEOTIDE SEQUENCE [LARGE SCALE GENOMIC DNA]</scope>
    <source>
        <strain evidence="3 4">CECT 8399</strain>
    </source>
</reference>
<evidence type="ECO:0000313" key="4">
    <source>
        <dbReference type="Proteomes" id="UP000051326"/>
    </source>
</evidence>
<accession>A0A0P1HBP3</accession>
<dbReference type="Pfam" id="PF10067">
    <property type="entry name" value="DUF2306"/>
    <property type="match status" value="1"/>
</dbReference>
<feature type="signal peptide" evidence="2">
    <location>
        <begin position="1"/>
        <end position="34"/>
    </location>
</feature>
<keyword evidence="1" id="KW-1133">Transmembrane helix</keyword>
<feature type="transmembrane region" description="Helical" evidence="1">
    <location>
        <begin position="131"/>
        <end position="149"/>
    </location>
</feature>
<name>A0A0P1HBP3_9RHOB</name>
<dbReference type="AlphaFoldDB" id="A0A0P1HBP3"/>
<keyword evidence="1" id="KW-0812">Transmembrane</keyword>
<dbReference type="Proteomes" id="UP000051326">
    <property type="component" value="Unassembled WGS sequence"/>
</dbReference>
<feature type="chain" id="PRO_5006064263" description="Membrane protein (DUF2306)" evidence="2">
    <location>
        <begin position="35"/>
        <end position="225"/>
    </location>
</feature>
<evidence type="ECO:0000313" key="3">
    <source>
        <dbReference type="EMBL" id="CUI00831.1"/>
    </source>
</evidence>
<dbReference type="InterPro" id="IPR018750">
    <property type="entry name" value="DUF2306_membrane"/>
</dbReference>